<dbReference type="AlphaFoldDB" id="A0A9D4XQK8"/>
<comment type="caution">
    <text evidence="1">The sequence shown here is derived from an EMBL/GenBank/DDBJ whole genome shotgun (WGS) entry which is preliminary data.</text>
</comment>
<protein>
    <submittedName>
        <fullName evidence="1">Uncharacterized protein</fullName>
    </submittedName>
</protein>
<keyword evidence="2" id="KW-1185">Reference proteome</keyword>
<proteinExistence type="predicted"/>
<evidence type="ECO:0000313" key="2">
    <source>
        <dbReference type="Proteomes" id="UP001058974"/>
    </source>
</evidence>
<organism evidence="1 2">
    <name type="scientific">Pisum sativum</name>
    <name type="common">Garden pea</name>
    <name type="synonym">Lathyrus oleraceus</name>
    <dbReference type="NCBI Taxonomy" id="3888"/>
    <lineage>
        <taxon>Eukaryota</taxon>
        <taxon>Viridiplantae</taxon>
        <taxon>Streptophyta</taxon>
        <taxon>Embryophyta</taxon>
        <taxon>Tracheophyta</taxon>
        <taxon>Spermatophyta</taxon>
        <taxon>Magnoliopsida</taxon>
        <taxon>eudicotyledons</taxon>
        <taxon>Gunneridae</taxon>
        <taxon>Pentapetalae</taxon>
        <taxon>rosids</taxon>
        <taxon>fabids</taxon>
        <taxon>Fabales</taxon>
        <taxon>Fabaceae</taxon>
        <taxon>Papilionoideae</taxon>
        <taxon>50 kb inversion clade</taxon>
        <taxon>NPAAA clade</taxon>
        <taxon>Hologalegina</taxon>
        <taxon>IRL clade</taxon>
        <taxon>Fabeae</taxon>
        <taxon>Lathyrus</taxon>
    </lineage>
</organism>
<dbReference type="EMBL" id="JAMSHJ010000003">
    <property type="protein sequence ID" value="KAI5424907.1"/>
    <property type="molecule type" value="Genomic_DNA"/>
</dbReference>
<reference evidence="1 2" key="1">
    <citation type="journal article" date="2022" name="Nat. Genet.">
        <title>Improved pea reference genome and pan-genome highlight genomic features and evolutionary characteristics.</title>
        <authorList>
            <person name="Yang T."/>
            <person name="Liu R."/>
            <person name="Luo Y."/>
            <person name="Hu S."/>
            <person name="Wang D."/>
            <person name="Wang C."/>
            <person name="Pandey M.K."/>
            <person name="Ge S."/>
            <person name="Xu Q."/>
            <person name="Li N."/>
            <person name="Li G."/>
            <person name="Huang Y."/>
            <person name="Saxena R.K."/>
            <person name="Ji Y."/>
            <person name="Li M."/>
            <person name="Yan X."/>
            <person name="He Y."/>
            <person name="Liu Y."/>
            <person name="Wang X."/>
            <person name="Xiang C."/>
            <person name="Varshney R.K."/>
            <person name="Ding H."/>
            <person name="Gao S."/>
            <person name="Zong X."/>
        </authorList>
    </citation>
    <scope>NUCLEOTIDE SEQUENCE [LARGE SCALE GENOMIC DNA]</scope>
    <source>
        <strain evidence="1 2">cv. Zhongwan 6</strain>
    </source>
</reference>
<dbReference type="Proteomes" id="UP001058974">
    <property type="component" value="Chromosome 3"/>
</dbReference>
<dbReference type="PANTHER" id="PTHR32108:SF9">
    <property type="entry name" value="REVERSE TRANSCRIPTASE RNASE H-LIKE DOMAIN-CONTAINING PROTEIN"/>
    <property type="match status" value="1"/>
</dbReference>
<dbReference type="Gramene" id="Psat03G0090800-T1">
    <property type="protein sequence ID" value="KAI5424907.1"/>
    <property type="gene ID" value="KIW84_030908"/>
</dbReference>
<accession>A0A9D4XQK8</accession>
<name>A0A9D4XQK8_PEA</name>
<sequence>MPYAALFKKLMDLGMVQPRMLAPVRSDQRPPNYNENARCEFHSGAPGHNIEGCRAFKHTVQDLVESKALHFSLLSDVNANPMSAHGQVMVNAIAEDSDHAYTVGEETDSDCELESWIKSLSKQEEKAIQPHVKRVEIVIPSTAEVRKEIGKLGPLQRRVESRTVVLLKGHVDTFAWSCQDMPGSSTNVVVHKLPWKEDRPLKKQNASACIREPW</sequence>
<gene>
    <name evidence="1" type="ORF">KIW84_030908</name>
</gene>
<dbReference type="PANTHER" id="PTHR32108">
    <property type="entry name" value="DNA-DIRECTED RNA POLYMERASE SUBUNIT ALPHA"/>
    <property type="match status" value="1"/>
</dbReference>
<evidence type="ECO:0000313" key="1">
    <source>
        <dbReference type="EMBL" id="KAI5424907.1"/>
    </source>
</evidence>